<evidence type="ECO:0000313" key="11">
    <source>
        <dbReference type="EMBL" id="MBF0597943.1"/>
    </source>
</evidence>
<dbReference type="PROSITE" id="PS00073">
    <property type="entry name" value="ACYL_COA_DH_2"/>
    <property type="match status" value="1"/>
</dbReference>
<dbReference type="Pfam" id="PF02770">
    <property type="entry name" value="Acyl-CoA_dh_M"/>
    <property type="match status" value="1"/>
</dbReference>
<dbReference type="InterPro" id="IPR013786">
    <property type="entry name" value="AcylCoA_DH/ox_N"/>
</dbReference>
<dbReference type="InterPro" id="IPR036250">
    <property type="entry name" value="AcylCo_DH-like_C"/>
</dbReference>
<accession>A0A8J7FSE9</accession>
<dbReference type="Gene3D" id="1.20.140.10">
    <property type="entry name" value="Butyryl-CoA Dehydrogenase, subunit A, domain 3"/>
    <property type="match status" value="1"/>
</dbReference>
<dbReference type="InterPro" id="IPR006091">
    <property type="entry name" value="Acyl-CoA_Oxase/DH_mid-dom"/>
</dbReference>
<dbReference type="EMBL" id="JADGIK010000007">
    <property type="protein sequence ID" value="MBF0597943.1"/>
    <property type="molecule type" value="Genomic_DNA"/>
</dbReference>
<keyword evidence="12" id="KW-1185">Reference proteome</keyword>
<proteinExistence type="inferred from homology"/>
<dbReference type="InterPro" id="IPR006089">
    <property type="entry name" value="Acyl-CoA_DH_CS"/>
</dbReference>
<dbReference type="PANTHER" id="PTHR43884:SF12">
    <property type="entry name" value="ISOVALERYL-COA DEHYDROGENASE, MITOCHONDRIAL-RELATED"/>
    <property type="match status" value="1"/>
</dbReference>
<keyword evidence="3 6" id="KW-0285">Flavoprotein</keyword>
<dbReference type="PANTHER" id="PTHR43884">
    <property type="entry name" value="ACYL-COA DEHYDROGENASE"/>
    <property type="match status" value="1"/>
</dbReference>
<keyword evidence="5 6" id="KW-0560">Oxidoreductase</keyword>
<dbReference type="RefSeq" id="WP_194183490.1">
    <property type="nucleotide sequence ID" value="NZ_JADGIK010000007.1"/>
</dbReference>
<evidence type="ECO:0000259" key="7">
    <source>
        <dbReference type="Pfam" id="PF00441"/>
    </source>
</evidence>
<feature type="domain" description="Acyl-CoA dehydrogenase/oxidase N-terminal" evidence="10">
    <location>
        <begin position="7"/>
        <end position="118"/>
    </location>
</feature>
<dbReference type="GO" id="GO:0003995">
    <property type="term" value="F:acyl-CoA dehydrogenase activity"/>
    <property type="evidence" value="ECO:0007669"/>
    <property type="project" value="InterPro"/>
</dbReference>
<dbReference type="InterPro" id="IPR009100">
    <property type="entry name" value="AcylCoA_DH/oxidase_NM_dom_sf"/>
</dbReference>
<evidence type="ECO:0000259" key="10">
    <source>
        <dbReference type="Pfam" id="PF02771"/>
    </source>
</evidence>
<gene>
    <name evidence="11" type="ORF">IM532_10910</name>
</gene>
<evidence type="ECO:0000313" key="12">
    <source>
        <dbReference type="Proteomes" id="UP000608754"/>
    </source>
</evidence>
<sequence length="516" mass="56835">MKNIKFTDEHKAFRDSLKQFLNKEVTPYIDQWEKDNKIPREIIKKMGDMGYLGINMPEEYGGMDLDFYYSVIFLEEISSVFSGGFAITFAVIQYMSSPYLMKHGSDFIKENYLTPTIFGDKVSAIAITEPGAGSDAANIRTTAKLDGDHYIVNGSKTFITNGIYGDYYVTVVKTDPEAGVKGVSLLLIDRESAGVTTTKIEKLGWHSSDTSEISFDNVRVPKRNLLGQEGLGFIYLMGGLQLERLAGAIMGTAASECALNYALEYMNQREAFGRKINRFQVLRHRVAQMTADIEVTKNYVYYCAQLQNDGEYAVKECSIAKLQSTELSSRVINESLQFFGGYGFTEEFKIARMYRDTRVGTIGGGTSEIMREIIAKMVIDDVSYETANDSKPAAHAATKTNSQATINTTNTNQEKNTTMSDLNLLEVIKTNAEKASAIGNSLKFDLGGQVIVIDGTGDSNVVSENDQDADCTLKVSKEDLADLLSGKLNPMNAVMGGKVQIKGDMGVAMKLQSLLG</sequence>
<dbReference type="GO" id="GO:0033539">
    <property type="term" value="P:fatty acid beta-oxidation using acyl-CoA dehydrogenase"/>
    <property type="evidence" value="ECO:0007669"/>
    <property type="project" value="TreeGrafter"/>
</dbReference>
<evidence type="ECO:0000259" key="9">
    <source>
        <dbReference type="Pfam" id="PF02770"/>
    </source>
</evidence>
<evidence type="ECO:0000259" key="8">
    <source>
        <dbReference type="Pfam" id="PF02036"/>
    </source>
</evidence>
<dbReference type="SUPFAM" id="SSF56645">
    <property type="entry name" value="Acyl-CoA dehydrogenase NM domain-like"/>
    <property type="match status" value="1"/>
</dbReference>
<dbReference type="FunFam" id="1.20.140.10:FF:000001">
    <property type="entry name" value="Acyl-CoA dehydrogenase"/>
    <property type="match status" value="1"/>
</dbReference>
<dbReference type="InterPro" id="IPR036527">
    <property type="entry name" value="SCP2_sterol-bd_dom_sf"/>
</dbReference>
<comment type="cofactor">
    <cofactor evidence="1 6">
        <name>FAD</name>
        <dbReference type="ChEBI" id="CHEBI:57692"/>
    </cofactor>
</comment>
<evidence type="ECO:0000256" key="2">
    <source>
        <dbReference type="ARBA" id="ARBA00009347"/>
    </source>
</evidence>
<feature type="domain" description="Acyl-CoA dehydrogenase/oxidase C-terminal" evidence="7">
    <location>
        <begin position="232"/>
        <end position="378"/>
    </location>
</feature>
<keyword evidence="4 6" id="KW-0274">FAD</keyword>
<evidence type="ECO:0000256" key="3">
    <source>
        <dbReference type="ARBA" id="ARBA00022630"/>
    </source>
</evidence>
<dbReference type="Gene3D" id="2.40.110.10">
    <property type="entry name" value="Butyryl-CoA Dehydrogenase, subunit A, domain 2"/>
    <property type="match status" value="1"/>
</dbReference>
<evidence type="ECO:0000256" key="1">
    <source>
        <dbReference type="ARBA" id="ARBA00001974"/>
    </source>
</evidence>
<dbReference type="GO" id="GO:0050660">
    <property type="term" value="F:flavin adenine dinucleotide binding"/>
    <property type="evidence" value="ECO:0007669"/>
    <property type="project" value="InterPro"/>
</dbReference>
<feature type="domain" description="Acyl-CoA oxidase/dehydrogenase middle" evidence="9">
    <location>
        <begin position="124"/>
        <end position="218"/>
    </location>
</feature>
<dbReference type="Pfam" id="PF02036">
    <property type="entry name" value="SCP2"/>
    <property type="match status" value="1"/>
</dbReference>
<dbReference type="AlphaFoldDB" id="A0A8J7FSE9"/>
<dbReference type="Pfam" id="PF02771">
    <property type="entry name" value="Acyl-CoA_dh_N"/>
    <property type="match status" value="1"/>
</dbReference>
<reference evidence="11" key="1">
    <citation type="submission" date="2020-10" db="EMBL/GenBank/DDBJ databases">
        <authorList>
            <person name="Lu T."/>
            <person name="Wang Q."/>
            <person name="Han X."/>
        </authorList>
    </citation>
    <scope>NUCLEOTIDE SEQUENCE</scope>
    <source>
        <strain evidence="11">WQ 117</strain>
    </source>
</reference>
<organism evidence="11 12">
    <name type="scientific">Faecalibacter rhinopitheci</name>
    <dbReference type="NCBI Taxonomy" id="2779678"/>
    <lineage>
        <taxon>Bacteria</taxon>
        <taxon>Pseudomonadati</taxon>
        <taxon>Bacteroidota</taxon>
        <taxon>Flavobacteriia</taxon>
        <taxon>Flavobacteriales</taxon>
        <taxon>Weeksellaceae</taxon>
        <taxon>Faecalibacter</taxon>
    </lineage>
</organism>
<dbReference type="Pfam" id="PF00441">
    <property type="entry name" value="Acyl-CoA_dh_1"/>
    <property type="match status" value="1"/>
</dbReference>
<protein>
    <submittedName>
        <fullName evidence="11">Acyl-CoA dehydrogenase family protein</fullName>
    </submittedName>
</protein>
<dbReference type="Proteomes" id="UP000608754">
    <property type="component" value="Unassembled WGS sequence"/>
</dbReference>
<dbReference type="GO" id="GO:0046359">
    <property type="term" value="P:butyrate catabolic process"/>
    <property type="evidence" value="ECO:0007669"/>
    <property type="project" value="TreeGrafter"/>
</dbReference>
<evidence type="ECO:0000256" key="4">
    <source>
        <dbReference type="ARBA" id="ARBA00022827"/>
    </source>
</evidence>
<feature type="domain" description="SCP2" evidence="8">
    <location>
        <begin position="429"/>
        <end position="515"/>
    </location>
</feature>
<evidence type="ECO:0000256" key="6">
    <source>
        <dbReference type="RuleBase" id="RU362125"/>
    </source>
</evidence>
<dbReference type="SUPFAM" id="SSF55718">
    <property type="entry name" value="SCP-like"/>
    <property type="match status" value="1"/>
</dbReference>
<dbReference type="InterPro" id="IPR009075">
    <property type="entry name" value="AcylCo_DH/oxidase_C"/>
</dbReference>
<dbReference type="FunFam" id="2.40.110.10:FF:000002">
    <property type="entry name" value="Acyl-CoA dehydrogenase fadE12"/>
    <property type="match status" value="1"/>
</dbReference>
<dbReference type="SUPFAM" id="SSF47203">
    <property type="entry name" value="Acyl-CoA dehydrogenase C-terminal domain-like"/>
    <property type="match status" value="1"/>
</dbReference>
<comment type="similarity">
    <text evidence="2 6">Belongs to the acyl-CoA dehydrogenase family.</text>
</comment>
<dbReference type="FunFam" id="1.10.540.10:FF:000026">
    <property type="entry name" value="Acyl-CoA dehydrogenase medium chain"/>
    <property type="match status" value="1"/>
</dbReference>
<dbReference type="InterPro" id="IPR046373">
    <property type="entry name" value="Acyl-CoA_Oxase/DH_mid-dom_sf"/>
</dbReference>
<name>A0A8J7FSE9_9FLAO</name>
<dbReference type="Gene3D" id="1.10.540.10">
    <property type="entry name" value="Acyl-CoA dehydrogenase/oxidase, N-terminal domain"/>
    <property type="match status" value="1"/>
</dbReference>
<evidence type="ECO:0000256" key="5">
    <source>
        <dbReference type="ARBA" id="ARBA00023002"/>
    </source>
</evidence>
<comment type="caution">
    <text evidence="11">The sequence shown here is derived from an EMBL/GenBank/DDBJ whole genome shotgun (WGS) entry which is preliminary data.</text>
</comment>
<dbReference type="InterPro" id="IPR037069">
    <property type="entry name" value="AcylCoA_DH/ox_N_sf"/>
</dbReference>
<dbReference type="Gene3D" id="3.30.1050.10">
    <property type="entry name" value="SCP2 sterol-binding domain"/>
    <property type="match status" value="1"/>
</dbReference>
<dbReference type="InterPro" id="IPR003033">
    <property type="entry name" value="SCP2_sterol-bd_dom"/>
</dbReference>